<feature type="region of interest" description="Disordered" evidence="10">
    <location>
        <begin position="414"/>
        <end position="433"/>
    </location>
</feature>
<dbReference type="GO" id="GO:0008270">
    <property type="term" value="F:zinc ion binding"/>
    <property type="evidence" value="ECO:0007669"/>
    <property type="project" value="UniProtKB-KW"/>
</dbReference>
<evidence type="ECO:0000256" key="6">
    <source>
        <dbReference type="ARBA" id="ARBA00023015"/>
    </source>
</evidence>
<feature type="domain" description="C2H2-type" evidence="11">
    <location>
        <begin position="116"/>
        <end position="143"/>
    </location>
</feature>
<feature type="compositionally biased region" description="Basic and acidic residues" evidence="10">
    <location>
        <begin position="50"/>
        <end position="64"/>
    </location>
</feature>
<keyword evidence="7" id="KW-0804">Transcription</keyword>
<name>A0A814ETY9_ADIRI</name>
<accession>A0A814ETY9</accession>
<evidence type="ECO:0000256" key="3">
    <source>
        <dbReference type="ARBA" id="ARBA00022737"/>
    </source>
</evidence>
<feature type="compositionally biased region" description="Acidic residues" evidence="10">
    <location>
        <begin position="467"/>
        <end position="495"/>
    </location>
</feature>
<reference evidence="12" key="1">
    <citation type="submission" date="2021-02" db="EMBL/GenBank/DDBJ databases">
        <authorList>
            <person name="Nowell W R."/>
        </authorList>
    </citation>
    <scope>NUCLEOTIDE SEQUENCE</scope>
</reference>
<dbReference type="FunFam" id="3.30.160.60:FF:000126">
    <property type="entry name" value="Mds1 and evi1 complex locus protein"/>
    <property type="match status" value="1"/>
</dbReference>
<evidence type="ECO:0000256" key="4">
    <source>
        <dbReference type="ARBA" id="ARBA00022771"/>
    </source>
</evidence>
<feature type="domain" description="C2H2-type" evidence="11">
    <location>
        <begin position="88"/>
        <end position="115"/>
    </location>
</feature>
<keyword evidence="2" id="KW-0479">Metal-binding</keyword>
<evidence type="ECO:0000256" key="2">
    <source>
        <dbReference type="ARBA" id="ARBA00022723"/>
    </source>
</evidence>
<evidence type="ECO:0000256" key="10">
    <source>
        <dbReference type="SAM" id="MobiDB-lite"/>
    </source>
</evidence>
<dbReference type="PROSITE" id="PS50157">
    <property type="entry name" value="ZINC_FINGER_C2H2_2"/>
    <property type="match status" value="6"/>
</dbReference>
<comment type="subcellular location">
    <subcellularLocation>
        <location evidence="1">Nucleus</location>
    </subcellularLocation>
</comment>
<evidence type="ECO:0000256" key="1">
    <source>
        <dbReference type="ARBA" id="ARBA00004123"/>
    </source>
</evidence>
<evidence type="ECO:0000256" key="5">
    <source>
        <dbReference type="ARBA" id="ARBA00022833"/>
    </source>
</evidence>
<dbReference type="Pfam" id="PF00096">
    <property type="entry name" value="zf-C2H2"/>
    <property type="match status" value="5"/>
</dbReference>
<evidence type="ECO:0000256" key="8">
    <source>
        <dbReference type="ARBA" id="ARBA00023242"/>
    </source>
</evidence>
<dbReference type="PANTHER" id="PTHR23235:SF120">
    <property type="entry name" value="KRUPPEL-LIKE FACTOR 15"/>
    <property type="match status" value="1"/>
</dbReference>
<feature type="region of interest" description="Disordered" evidence="10">
    <location>
        <begin position="263"/>
        <end position="316"/>
    </location>
</feature>
<dbReference type="PROSITE" id="PS00028">
    <property type="entry name" value="ZINC_FINGER_C2H2_1"/>
    <property type="match status" value="5"/>
</dbReference>
<keyword evidence="8" id="KW-0539">Nucleus</keyword>
<keyword evidence="3" id="KW-0677">Repeat</keyword>
<dbReference type="GO" id="GO:0032502">
    <property type="term" value="P:developmental process"/>
    <property type="evidence" value="ECO:0007669"/>
    <property type="project" value="UniProtKB-ARBA"/>
</dbReference>
<feature type="compositionally biased region" description="Low complexity" evidence="10">
    <location>
        <begin position="307"/>
        <end position="316"/>
    </location>
</feature>
<dbReference type="FunFam" id="3.30.160.60:FF:001289">
    <property type="entry name" value="Zinc finger protein 574"/>
    <property type="match status" value="1"/>
</dbReference>
<dbReference type="GO" id="GO:0000981">
    <property type="term" value="F:DNA-binding transcription factor activity, RNA polymerase II-specific"/>
    <property type="evidence" value="ECO:0007669"/>
    <property type="project" value="TreeGrafter"/>
</dbReference>
<feature type="compositionally biased region" description="Acidic residues" evidence="10">
    <location>
        <begin position="269"/>
        <end position="285"/>
    </location>
</feature>
<dbReference type="GO" id="GO:0005634">
    <property type="term" value="C:nucleus"/>
    <property type="evidence" value="ECO:0007669"/>
    <property type="project" value="UniProtKB-SubCell"/>
</dbReference>
<evidence type="ECO:0000259" key="11">
    <source>
        <dbReference type="PROSITE" id="PS50157"/>
    </source>
</evidence>
<feature type="compositionally biased region" description="Basic and acidic residues" evidence="10">
    <location>
        <begin position="290"/>
        <end position="302"/>
    </location>
</feature>
<dbReference type="InterPro" id="IPR036236">
    <property type="entry name" value="Znf_C2H2_sf"/>
</dbReference>
<dbReference type="FunFam" id="3.30.160.60:FF:000159">
    <property type="entry name" value="Mds1 and evi1 complex locus protein"/>
    <property type="match status" value="1"/>
</dbReference>
<dbReference type="AlphaFoldDB" id="A0A814ETY9"/>
<feature type="domain" description="C2H2-type" evidence="11">
    <location>
        <begin position="338"/>
        <end position="365"/>
    </location>
</feature>
<proteinExistence type="predicted"/>
<dbReference type="GO" id="GO:0000978">
    <property type="term" value="F:RNA polymerase II cis-regulatory region sequence-specific DNA binding"/>
    <property type="evidence" value="ECO:0007669"/>
    <property type="project" value="TreeGrafter"/>
</dbReference>
<dbReference type="Proteomes" id="UP000663852">
    <property type="component" value="Unassembled WGS sequence"/>
</dbReference>
<dbReference type="FunFam" id="3.30.160.60:FF:000112">
    <property type="entry name" value="Mds1 and evi1 complex locus protein"/>
    <property type="match status" value="1"/>
</dbReference>
<gene>
    <name evidence="12" type="ORF">EDS130_LOCUS13512</name>
</gene>
<evidence type="ECO:0000256" key="9">
    <source>
        <dbReference type="PROSITE-ProRule" id="PRU00042"/>
    </source>
</evidence>
<dbReference type="InterPro" id="IPR013087">
    <property type="entry name" value="Znf_C2H2_type"/>
</dbReference>
<dbReference type="OrthoDB" id="10004641at2759"/>
<evidence type="ECO:0000313" key="13">
    <source>
        <dbReference type="Proteomes" id="UP000663852"/>
    </source>
</evidence>
<feature type="domain" description="C2H2-type" evidence="11">
    <location>
        <begin position="145"/>
        <end position="176"/>
    </location>
</feature>
<dbReference type="Gene3D" id="3.30.160.60">
    <property type="entry name" value="Classic Zinc Finger"/>
    <property type="match status" value="5"/>
</dbReference>
<keyword evidence="6" id="KW-0805">Transcription regulation</keyword>
<dbReference type="SMART" id="SM00355">
    <property type="entry name" value="ZnF_C2H2"/>
    <property type="match status" value="6"/>
</dbReference>
<evidence type="ECO:0000313" key="12">
    <source>
        <dbReference type="EMBL" id="CAF0973949.1"/>
    </source>
</evidence>
<keyword evidence="5" id="KW-0862">Zinc</keyword>
<organism evidence="12 13">
    <name type="scientific">Adineta ricciae</name>
    <name type="common">Rotifer</name>
    <dbReference type="NCBI Taxonomy" id="249248"/>
    <lineage>
        <taxon>Eukaryota</taxon>
        <taxon>Metazoa</taxon>
        <taxon>Spiralia</taxon>
        <taxon>Gnathifera</taxon>
        <taxon>Rotifera</taxon>
        <taxon>Eurotatoria</taxon>
        <taxon>Bdelloidea</taxon>
        <taxon>Adinetida</taxon>
        <taxon>Adinetidae</taxon>
        <taxon>Adineta</taxon>
    </lineage>
</organism>
<keyword evidence="4 9" id="KW-0863">Zinc-finger</keyword>
<feature type="domain" description="C2H2-type" evidence="11">
    <location>
        <begin position="395"/>
        <end position="422"/>
    </location>
</feature>
<dbReference type="FunFam" id="3.30.160.60:FF:000202">
    <property type="entry name" value="Zinc finger protein 574"/>
    <property type="match status" value="1"/>
</dbReference>
<dbReference type="SUPFAM" id="SSF57667">
    <property type="entry name" value="beta-beta-alpha zinc fingers"/>
    <property type="match status" value="3"/>
</dbReference>
<feature type="domain" description="C2H2-type" evidence="11">
    <location>
        <begin position="366"/>
        <end position="394"/>
    </location>
</feature>
<feature type="region of interest" description="Disordered" evidence="10">
    <location>
        <begin position="449"/>
        <end position="517"/>
    </location>
</feature>
<evidence type="ECO:0000256" key="7">
    <source>
        <dbReference type="ARBA" id="ARBA00023163"/>
    </source>
</evidence>
<feature type="region of interest" description="Disordered" evidence="10">
    <location>
        <begin position="48"/>
        <end position="78"/>
    </location>
</feature>
<protein>
    <recommendedName>
        <fullName evidence="11">C2H2-type domain-containing protein</fullName>
    </recommendedName>
</protein>
<sequence length="517" mass="58676">MSLTIFHLNKENAKSSSERMIMKCTNVIQQDNKDSDDDNQDTTEMLIKNEPNDHQHSMYDRSDRISSGPVSTNASNSSETSECENRLYTCDDCGKSFQTSSGLKQHRNIHSSVKPWKCEFCTKSYTQFSNLCRHKRSHSNARTQVECKGCGQSFQNHVALNKHRSSCKERHISSTIVPSTFAALLPFIDASSILNRTKTVETSSSPNEPIDLTKSYKRARELVDDQPIDYSVIHKRNDFDAQHSSHVFGNEKPEKKLKKEEENYYEQQINDEDGADDDDDDDDDNSISSENKKLKGFSDHRPLTPVSSSSSPQTISSLEKKAFLSTNDATIIRSRDRYSCSYCAKTFPRSANLTRHLRTHTGEQPYVCKFCNRSFSISSNLQRHIRNIHKRERPFRCMHCDKCFGQQTNLDRHMKKHLSQSSPSSSLLAQYERNATSSSSTQVPFLSSMSLASFNPNPNENLPQNSTDDDESSELSEEDEDDEEIDVEEDDDDLETNSLSIEDADDIGQQHATSSST</sequence>
<feature type="compositionally biased region" description="Polar residues" evidence="10">
    <location>
        <begin position="449"/>
        <end position="466"/>
    </location>
</feature>
<feature type="compositionally biased region" description="Low complexity" evidence="10">
    <location>
        <begin position="419"/>
        <end position="428"/>
    </location>
</feature>
<comment type="caution">
    <text evidence="12">The sequence shown here is derived from an EMBL/GenBank/DDBJ whole genome shotgun (WGS) entry which is preliminary data.</text>
</comment>
<dbReference type="EMBL" id="CAJNOJ010000054">
    <property type="protein sequence ID" value="CAF0973949.1"/>
    <property type="molecule type" value="Genomic_DNA"/>
</dbReference>
<dbReference type="PANTHER" id="PTHR23235">
    <property type="entry name" value="KRUEPPEL-LIKE TRANSCRIPTION FACTOR"/>
    <property type="match status" value="1"/>
</dbReference>